<organism evidence="9 10">
    <name type="scientific">Lucilia cuprina</name>
    <name type="common">Green bottle fly</name>
    <name type="synonym">Australian sheep blowfly</name>
    <dbReference type="NCBI Taxonomy" id="7375"/>
    <lineage>
        <taxon>Eukaryota</taxon>
        <taxon>Metazoa</taxon>
        <taxon>Ecdysozoa</taxon>
        <taxon>Arthropoda</taxon>
        <taxon>Hexapoda</taxon>
        <taxon>Insecta</taxon>
        <taxon>Pterygota</taxon>
        <taxon>Neoptera</taxon>
        <taxon>Endopterygota</taxon>
        <taxon>Diptera</taxon>
        <taxon>Brachycera</taxon>
        <taxon>Muscomorpha</taxon>
        <taxon>Oestroidea</taxon>
        <taxon>Calliphoridae</taxon>
        <taxon>Luciliinae</taxon>
        <taxon>Lucilia</taxon>
    </lineage>
</organism>
<dbReference type="InterPro" id="IPR036249">
    <property type="entry name" value="Thioredoxin-like_sf"/>
</dbReference>
<evidence type="ECO:0000256" key="5">
    <source>
        <dbReference type="ARBA" id="ARBA00035043"/>
    </source>
</evidence>
<comment type="caution">
    <text evidence="9">The sequence shown here is derived from an EMBL/GenBank/DDBJ whole genome shotgun (WGS) entry which is preliminary data.</text>
</comment>
<name>A0A0L0C205_LUCCU</name>
<evidence type="ECO:0000256" key="3">
    <source>
        <dbReference type="ARBA" id="ARBA00023006"/>
    </source>
</evidence>
<keyword evidence="7" id="KW-0732">Signal</keyword>
<dbReference type="PROSITE" id="PS50076">
    <property type="entry name" value="DNAJ_2"/>
    <property type="match status" value="1"/>
</dbReference>
<reference evidence="9 10" key="1">
    <citation type="journal article" date="2015" name="Nat. Commun.">
        <title>Lucilia cuprina genome unlocks parasitic fly biology to underpin future interventions.</title>
        <authorList>
            <person name="Anstead C.A."/>
            <person name="Korhonen P.K."/>
            <person name="Young N.D."/>
            <person name="Hall R.S."/>
            <person name="Jex A.R."/>
            <person name="Murali S.C."/>
            <person name="Hughes D.S."/>
            <person name="Lee S.F."/>
            <person name="Perry T."/>
            <person name="Stroehlein A.J."/>
            <person name="Ansell B.R."/>
            <person name="Breugelmans B."/>
            <person name="Hofmann A."/>
            <person name="Qu J."/>
            <person name="Dugan S."/>
            <person name="Lee S.L."/>
            <person name="Chao H."/>
            <person name="Dinh H."/>
            <person name="Han Y."/>
            <person name="Doddapaneni H.V."/>
            <person name="Worley K.C."/>
            <person name="Muzny D.M."/>
            <person name="Ioannidis P."/>
            <person name="Waterhouse R.M."/>
            <person name="Zdobnov E.M."/>
            <person name="James P.J."/>
            <person name="Bagnall N.H."/>
            <person name="Kotze A.C."/>
            <person name="Gibbs R.A."/>
            <person name="Richards S."/>
            <person name="Batterham P."/>
            <person name="Gasser R.B."/>
        </authorList>
    </citation>
    <scope>NUCLEOTIDE SEQUENCE [LARGE SCALE GENOMIC DNA]</scope>
    <source>
        <strain evidence="9 10">LS</strain>
        <tissue evidence="9">Full body</tissue>
    </source>
</reference>
<evidence type="ECO:0000259" key="8">
    <source>
        <dbReference type="PROSITE" id="PS50076"/>
    </source>
</evidence>
<keyword evidence="6" id="KW-1133">Transmembrane helix</keyword>
<accession>A0A0L0C205</accession>
<protein>
    <recommendedName>
        <fullName evidence="2">DnaJ homolog subfamily C member 16</fullName>
    </recommendedName>
    <alternativeName>
        <fullName evidence="5">Endoplasmic reticulum DNA J domain-containing protein 8</fullName>
    </alternativeName>
</protein>
<dbReference type="OMA" id="HAKHPEC"/>
<dbReference type="Proteomes" id="UP000037069">
    <property type="component" value="Unassembled WGS sequence"/>
</dbReference>
<evidence type="ECO:0000313" key="9">
    <source>
        <dbReference type="EMBL" id="KNC26355.1"/>
    </source>
</evidence>
<evidence type="ECO:0000256" key="6">
    <source>
        <dbReference type="SAM" id="Phobius"/>
    </source>
</evidence>
<dbReference type="GO" id="GO:0005789">
    <property type="term" value="C:endoplasmic reticulum membrane"/>
    <property type="evidence" value="ECO:0007669"/>
    <property type="project" value="UniProtKB-SubCell"/>
</dbReference>
<feature type="transmembrane region" description="Helical" evidence="6">
    <location>
        <begin position="542"/>
        <end position="566"/>
    </location>
</feature>
<dbReference type="OrthoDB" id="10065037at2759"/>
<keyword evidence="10" id="KW-1185">Reference proteome</keyword>
<sequence length="783" mass="91436">MVVLHLKNIFIILFIVSYGVNAFLSGSEDPYKILGVDRHANTQQIRKAYKELAKEWHPDKNSNPDAELKFVKIKQAYELLSDADRRRLYDQHGVTSEDSHMFKQKHDYSQYGRYAPDPLEEFFGKKFYFDHDISVYHKLSITTKYYEQIILPKSQTVPYILMFYNDWCFRCTHMVGAFKKLIEILEPLGIQFATVNAAHEQRLFRMAGLSELPSLVLVLNGHNYIYRESTLTSQKVVDFIRKKMPYRIGTTVDDDNIDAFLNGWMDNKVRALILEPRNQTRLRYLIAAFAFRSRVAFGFVYLEKPNCEELKKRFQIHPKLDTLLLFNEYVERPVASVSMSEIPAQTLNSIISSNQYLTLPRLSSQEILEGICPAEWNRPRKRLCVVLITENSDEHNFARGALRNIALQSGYSLDKVRFAYIFKEKQMEFINAISKGSNDDKLLRIVVLWRRDTSHVKYEWVNDANLDLLNSGHQSSDHLINHTKQRIDHTIQKLLKTSEALSYEAFVKNLLDEHAQGFIHEWISKALYFYEYLLDSIEEEHILATLSLLGTIAFMFAVGYVMVYFVRAEEENLKAKGQINSKFVAKQNKHVPELKLHELRAEKYNGMVRLLKPGCRTIILITDLQTRTKLIPPFHKSVWPYRKNKTLIFGHMLIEKGLSWYSELLRLSLCETKNLQINPRNCIGTVIALNGHRKYFCMYHAKHPETTRGVKRMEKITRQLVRTDDPESGAFFTVGNSDDSDDNEPKILLEENLLDGLSNWLDRLFEGTTHRYYINYWPDFPTK</sequence>
<dbReference type="InterPro" id="IPR001623">
    <property type="entry name" value="DnaJ_domain"/>
</dbReference>
<dbReference type="PROSITE" id="PS00636">
    <property type="entry name" value="DNAJ_1"/>
    <property type="match status" value="1"/>
</dbReference>
<dbReference type="InterPro" id="IPR036869">
    <property type="entry name" value="J_dom_sf"/>
</dbReference>
<dbReference type="InterPro" id="IPR052448">
    <property type="entry name" value="DnaJ_C16_autophagy_reg"/>
</dbReference>
<dbReference type="Pfam" id="PF00085">
    <property type="entry name" value="Thioredoxin"/>
    <property type="match status" value="1"/>
</dbReference>
<feature type="signal peptide" evidence="7">
    <location>
        <begin position="1"/>
        <end position="22"/>
    </location>
</feature>
<dbReference type="InterPro" id="IPR018253">
    <property type="entry name" value="DnaJ_domain_CS"/>
</dbReference>
<dbReference type="SUPFAM" id="SSF52833">
    <property type="entry name" value="Thioredoxin-like"/>
    <property type="match status" value="1"/>
</dbReference>
<dbReference type="STRING" id="7375.A0A0L0C205"/>
<evidence type="ECO:0000256" key="4">
    <source>
        <dbReference type="ARBA" id="ARBA00035002"/>
    </source>
</evidence>
<evidence type="ECO:0000313" key="10">
    <source>
        <dbReference type="Proteomes" id="UP000037069"/>
    </source>
</evidence>
<dbReference type="SMART" id="SM00271">
    <property type="entry name" value="DnaJ"/>
    <property type="match status" value="1"/>
</dbReference>
<feature type="domain" description="J" evidence="8">
    <location>
        <begin position="29"/>
        <end position="93"/>
    </location>
</feature>
<dbReference type="SUPFAM" id="SSF46565">
    <property type="entry name" value="Chaperone J-domain"/>
    <property type="match status" value="1"/>
</dbReference>
<comment type="function">
    <text evidence="4">Plays an important role in regulating the size of autophagosomes during the formation process.</text>
</comment>
<keyword evidence="6" id="KW-0472">Membrane</keyword>
<dbReference type="PANTHER" id="PTHR44303">
    <property type="entry name" value="DNAJ HOMOLOG SUBFAMILY C MEMBER 16"/>
    <property type="match status" value="1"/>
</dbReference>
<keyword evidence="3" id="KW-0072">Autophagy</keyword>
<comment type="subcellular location">
    <subcellularLocation>
        <location evidence="1">Endoplasmic reticulum membrane</location>
        <topology evidence="1">Single-pass type IV membrane protein</topology>
    </subcellularLocation>
</comment>
<evidence type="ECO:0000256" key="2">
    <source>
        <dbReference type="ARBA" id="ARBA00020921"/>
    </source>
</evidence>
<dbReference type="GO" id="GO:0006914">
    <property type="term" value="P:autophagy"/>
    <property type="evidence" value="ECO:0007669"/>
    <property type="project" value="UniProtKB-KW"/>
</dbReference>
<proteinExistence type="predicted"/>
<gene>
    <name evidence="9" type="ORF">FF38_01789</name>
</gene>
<dbReference type="Gene3D" id="1.10.287.110">
    <property type="entry name" value="DnaJ domain"/>
    <property type="match status" value="1"/>
</dbReference>
<keyword evidence="6" id="KW-0812">Transmembrane</keyword>
<dbReference type="EMBL" id="JRES01000994">
    <property type="protein sequence ID" value="KNC26355.1"/>
    <property type="molecule type" value="Genomic_DNA"/>
</dbReference>
<feature type="chain" id="PRO_5005535651" description="DnaJ homolog subfamily C member 16" evidence="7">
    <location>
        <begin position="23"/>
        <end position="783"/>
    </location>
</feature>
<evidence type="ECO:0000256" key="7">
    <source>
        <dbReference type="SAM" id="SignalP"/>
    </source>
</evidence>
<dbReference type="AlphaFoldDB" id="A0A0L0C205"/>
<dbReference type="InterPro" id="IPR013766">
    <property type="entry name" value="Thioredoxin_domain"/>
</dbReference>
<dbReference type="CDD" id="cd06257">
    <property type="entry name" value="DnaJ"/>
    <property type="match status" value="1"/>
</dbReference>
<evidence type="ECO:0000256" key="1">
    <source>
        <dbReference type="ARBA" id="ARBA00004163"/>
    </source>
</evidence>
<dbReference type="Gene3D" id="3.40.30.10">
    <property type="entry name" value="Glutaredoxin"/>
    <property type="match status" value="1"/>
</dbReference>
<dbReference type="PRINTS" id="PR00625">
    <property type="entry name" value="JDOMAIN"/>
</dbReference>
<dbReference type="Pfam" id="PF00226">
    <property type="entry name" value="DnaJ"/>
    <property type="match status" value="1"/>
</dbReference>
<dbReference type="PANTHER" id="PTHR44303:SF2">
    <property type="entry name" value="DNAJ HOMOLOG SUBFAMILY C MEMBER 16"/>
    <property type="match status" value="1"/>
</dbReference>